<evidence type="ECO:0000313" key="2">
    <source>
        <dbReference type="Proteomes" id="UP000187203"/>
    </source>
</evidence>
<dbReference type="AlphaFoldDB" id="A0A1R3ILQ5"/>
<evidence type="ECO:0000313" key="1">
    <source>
        <dbReference type="EMBL" id="OMO83505.1"/>
    </source>
</evidence>
<accession>A0A1R3ILQ5</accession>
<evidence type="ECO:0008006" key="3">
    <source>
        <dbReference type="Google" id="ProtNLM"/>
    </source>
</evidence>
<comment type="caution">
    <text evidence="1">The sequence shown here is derived from an EMBL/GenBank/DDBJ whole genome shotgun (WGS) entry which is preliminary data.</text>
</comment>
<dbReference type="Proteomes" id="UP000187203">
    <property type="component" value="Unassembled WGS sequence"/>
</dbReference>
<keyword evidence="2" id="KW-1185">Reference proteome</keyword>
<reference evidence="2" key="1">
    <citation type="submission" date="2013-09" db="EMBL/GenBank/DDBJ databases">
        <title>Corchorus olitorius genome sequencing.</title>
        <authorList>
            <person name="Alam M."/>
            <person name="Haque M.S."/>
            <person name="Islam M.S."/>
            <person name="Emdad E.M."/>
            <person name="Islam M.M."/>
            <person name="Ahmed B."/>
            <person name="Halim A."/>
            <person name="Hossen Q.M.M."/>
            <person name="Hossain M.Z."/>
            <person name="Ahmed R."/>
            <person name="Khan M.M."/>
            <person name="Islam R."/>
            <person name="Rashid M.M."/>
            <person name="Khan S.A."/>
            <person name="Rahman M.S."/>
            <person name="Alam M."/>
            <person name="Yahiya A.S."/>
            <person name="Khan M.S."/>
            <person name="Azam M.S."/>
            <person name="Haque T."/>
            <person name="Lashkar M.Z.H."/>
            <person name="Akhand A.I."/>
            <person name="Morshed G."/>
            <person name="Roy S."/>
            <person name="Uddin K.S."/>
            <person name="Rabeya T."/>
            <person name="Hossain A.S."/>
            <person name="Chowdhury A."/>
            <person name="Snigdha A.R."/>
            <person name="Mortoza M.S."/>
            <person name="Matin S.A."/>
            <person name="Hoque S.M.E."/>
            <person name="Islam M.K."/>
            <person name="Roy D.K."/>
            <person name="Haider R."/>
            <person name="Moosa M.M."/>
            <person name="Elias S.M."/>
            <person name="Hasan A.M."/>
            <person name="Jahan S."/>
            <person name="Shafiuddin M."/>
            <person name="Mahmood N."/>
            <person name="Shommy N.S."/>
        </authorList>
    </citation>
    <scope>NUCLEOTIDE SEQUENCE [LARGE SCALE GENOMIC DNA]</scope>
    <source>
        <strain evidence="2">cv. O-4</strain>
    </source>
</reference>
<name>A0A1R3ILQ5_9ROSI</name>
<organism evidence="1 2">
    <name type="scientific">Corchorus olitorius</name>
    <dbReference type="NCBI Taxonomy" id="93759"/>
    <lineage>
        <taxon>Eukaryota</taxon>
        <taxon>Viridiplantae</taxon>
        <taxon>Streptophyta</taxon>
        <taxon>Embryophyta</taxon>
        <taxon>Tracheophyta</taxon>
        <taxon>Spermatophyta</taxon>
        <taxon>Magnoliopsida</taxon>
        <taxon>eudicotyledons</taxon>
        <taxon>Gunneridae</taxon>
        <taxon>Pentapetalae</taxon>
        <taxon>rosids</taxon>
        <taxon>malvids</taxon>
        <taxon>Malvales</taxon>
        <taxon>Malvaceae</taxon>
        <taxon>Grewioideae</taxon>
        <taxon>Apeibeae</taxon>
        <taxon>Corchorus</taxon>
    </lineage>
</organism>
<dbReference type="EMBL" id="AWUE01017972">
    <property type="protein sequence ID" value="OMO83505.1"/>
    <property type="molecule type" value="Genomic_DNA"/>
</dbReference>
<gene>
    <name evidence="1" type="ORF">COLO4_22471</name>
</gene>
<sequence length="58" mass="6487">MANLYVQANLVQEAEEILTQMAEDDGDVSSESLLWANLLSSCRFREGEIVELEDAKVL</sequence>
<protein>
    <recommendedName>
        <fullName evidence="3">Pentatricopeptide repeat-containing protein</fullName>
    </recommendedName>
</protein>
<proteinExistence type="predicted"/>